<reference evidence="1" key="1">
    <citation type="submission" date="2020-08" db="EMBL/GenBank/DDBJ databases">
        <title>Genome sequencing and assembly of the red palm weevil Rhynchophorus ferrugineus.</title>
        <authorList>
            <person name="Dias G.B."/>
            <person name="Bergman C.M."/>
            <person name="Manee M."/>
        </authorList>
    </citation>
    <scope>NUCLEOTIDE SEQUENCE</scope>
    <source>
        <strain evidence="1">AA-2017</strain>
        <tissue evidence="1">Whole larva</tissue>
    </source>
</reference>
<organism evidence="1 2">
    <name type="scientific">Rhynchophorus ferrugineus</name>
    <name type="common">Red palm weevil</name>
    <name type="synonym">Curculio ferrugineus</name>
    <dbReference type="NCBI Taxonomy" id="354439"/>
    <lineage>
        <taxon>Eukaryota</taxon>
        <taxon>Metazoa</taxon>
        <taxon>Ecdysozoa</taxon>
        <taxon>Arthropoda</taxon>
        <taxon>Hexapoda</taxon>
        <taxon>Insecta</taxon>
        <taxon>Pterygota</taxon>
        <taxon>Neoptera</taxon>
        <taxon>Endopterygota</taxon>
        <taxon>Coleoptera</taxon>
        <taxon>Polyphaga</taxon>
        <taxon>Cucujiformia</taxon>
        <taxon>Curculionidae</taxon>
        <taxon>Dryophthorinae</taxon>
        <taxon>Rhynchophorus</taxon>
    </lineage>
</organism>
<dbReference type="AlphaFoldDB" id="A0A834IKI6"/>
<sequence length="104" mass="11176">MAKLTSASNTSANGTGISLEDAPASIMSKGEGGYWRPAKSSKIAGEEYGPRALGCTMRERARMSFDRPPPYWTNWAESCLIVPPTSLIFPQGLPLATLGRTTIQ</sequence>
<keyword evidence="2" id="KW-1185">Reference proteome</keyword>
<comment type="caution">
    <text evidence="1">The sequence shown here is derived from an EMBL/GenBank/DDBJ whole genome shotgun (WGS) entry which is preliminary data.</text>
</comment>
<evidence type="ECO:0000313" key="2">
    <source>
        <dbReference type="Proteomes" id="UP000625711"/>
    </source>
</evidence>
<evidence type="ECO:0000313" key="1">
    <source>
        <dbReference type="EMBL" id="KAF7282545.1"/>
    </source>
</evidence>
<dbReference type="Proteomes" id="UP000625711">
    <property type="component" value="Unassembled WGS sequence"/>
</dbReference>
<protein>
    <submittedName>
        <fullName evidence="1">Uncharacterized protein</fullName>
    </submittedName>
</protein>
<proteinExistence type="predicted"/>
<dbReference type="EMBL" id="JAACXV010000167">
    <property type="protein sequence ID" value="KAF7282545.1"/>
    <property type="molecule type" value="Genomic_DNA"/>
</dbReference>
<name>A0A834IKI6_RHYFE</name>
<accession>A0A834IKI6</accession>
<gene>
    <name evidence="1" type="ORF">GWI33_002394</name>
</gene>